<sequence>MTWLSCFSGGCGTVHLGYDTKACMQIACKIVSISRDKGEDDIRKSEDYQQTMKEIKILRKVSHTSINRIIDVAENECPRKICLILEVASGGDLLSYLMRRDRVDIEEARYYTLQIAYGIKYLHDTGIVHRDIKPENLLLLNSPPRARIQISDFGAARLFGPNEEFQPETSSTWLGTLSYISPEMAQAVLAGMETTTREEPEPNVAMAGDMWAIGCVSYMLFTNKEPFAPFDKAYVEYDLKRNKNARMLHVLKVRIERKPNMGEQLWASMPEAREMVQGLLNELPSRWGAVKMLASSCLQEGRAEMEALYCRSPVHIGS</sequence>
<evidence type="ECO:0000313" key="3">
    <source>
        <dbReference type="Proteomes" id="UP000076738"/>
    </source>
</evidence>
<name>A0A167FR92_CALVF</name>
<dbReference type="Pfam" id="PF00069">
    <property type="entry name" value="Pkinase"/>
    <property type="match status" value="1"/>
</dbReference>
<dbReference type="EMBL" id="KV417366">
    <property type="protein sequence ID" value="KZO89762.1"/>
    <property type="molecule type" value="Genomic_DNA"/>
</dbReference>
<feature type="domain" description="Protein kinase" evidence="1">
    <location>
        <begin position="1"/>
        <end position="298"/>
    </location>
</feature>
<dbReference type="GO" id="GO:0004674">
    <property type="term" value="F:protein serine/threonine kinase activity"/>
    <property type="evidence" value="ECO:0007669"/>
    <property type="project" value="InterPro"/>
</dbReference>
<dbReference type="PANTHER" id="PTHR24348">
    <property type="entry name" value="SERINE/THREONINE-PROTEIN KINASE UNC-51-RELATED"/>
    <property type="match status" value="1"/>
</dbReference>
<dbReference type="Gene3D" id="1.10.510.10">
    <property type="entry name" value="Transferase(Phosphotransferase) domain 1"/>
    <property type="match status" value="1"/>
</dbReference>
<organism evidence="2 3">
    <name type="scientific">Calocera viscosa (strain TUFC12733)</name>
    <dbReference type="NCBI Taxonomy" id="1330018"/>
    <lineage>
        <taxon>Eukaryota</taxon>
        <taxon>Fungi</taxon>
        <taxon>Dikarya</taxon>
        <taxon>Basidiomycota</taxon>
        <taxon>Agaricomycotina</taxon>
        <taxon>Dacrymycetes</taxon>
        <taxon>Dacrymycetales</taxon>
        <taxon>Dacrymycetaceae</taxon>
        <taxon>Calocera</taxon>
    </lineage>
</organism>
<dbReference type="InterPro" id="IPR045269">
    <property type="entry name" value="Atg1-like"/>
</dbReference>
<dbReference type="AlphaFoldDB" id="A0A167FR92"/>
<dbReference type="GO" id="GO:0005737">
    <property type="term" value="C:cytoplasm"/>
    <property type="evidence" value="ECO:0007669"/>
    <property type="project" value="TreeGrafter"/>
</dbReference>
<evidence type="ECO:0000313" key="2">
    <source>
        <dbReference type="EMBL" id="KZO89762.1"/>
    </source>
</evidence>
<gene>
    <name evidence="2" type="ORF">CALVIDRAFT_32503</name>
</gene>
<dbReference type="PROSITE" id="PS50011">
    <property type="entry name" value="PROTEIN_KINASE_DOM"/>
    <property type="match status" value="1"/>
</dbReference>
<protein>
    <submittedName>
        <fullName evidence="2">Kinase-like protein</fullName>
    </submittedName>
</protein>
<evidence type="ECO:0000259" key="1">
    <source>
        <dbReference type="PROSITE" id="PS50011"/>
    </source>
</evidence>
<dbReference type="GO" id="GO:0010506">
    <property type="term" value="P:regulation of autophagy"/>
    <property type="evidence" value="ECO:0007669"/>
    <property type="project" value="InterPro"/>
</dbReference>
<dbReference type="SMART" id="SM00220">
    <property type="entry name" value="S_TKc"/>
    <property type="match status" value="1"/>
</dbReference>
<dbReference type="PROSITE" id="PS00108">
    <property type="entry name" value="PROTEIN_KINASE_ST"/>
    <property type="match status" value="1"/>
</dbReference>
<dbReference type="InterPro" id="IPR008271">
    <property type="entry name" value="Ser/Thr_kinase_AS"/>
</dbReference>
<dbReference type="STRING" id="1330018.A0A167FR92"/>
<dbReference type="GO" id="GO:0005524">
    <property type="term" value="F:ATP binding"/>
    <property type="evidence" value="ECO:0007669"/>
    <property type="project" value="InterPro"/>
</dbReference>
<dbReference type="InterPro" id="IPR000719">
    <property type="entry name" value="Prot_kinase_dom"/>
</dbReference>
<accession>A0A167FR92</accession>
<dbReference type="OrthoDB" id="40902at2759"/>
<keyword evidence="2" id="KW-0808">Transferase</keyword>
<proteinExistence type="predicted"/>
<dbReference type="SUPFAM" id="SSF56112">
    <property type="entry name" value="Protein kinase-like (PK-like)"/>
    <property type="match status" value="1"/>
</dbReference>
<reference evidence="2 3" key="1">
    <citation type="journal article" date="2016" name="Mol. Biol. Evol.">
        <title>Comparative Genomics of Early-Diverging Mushroom-Forming Fungi Provides Insights into the Origins of Lignocellulose Decay Capabilities.</title>
        <authorList>
            <person name="Nagy L.G."/>
            <person name="Riley R."/>
            <person name="Tritt A."/>
            <person name="Adam C."/>
            <person name="Daum C."/>
            <person name="Floudas D."/>
            <person name="Sun H."/>
            <person name="Yadav J.S."/>
            <person name="Pangilinan J."/>
            <person name="Larsson K.H."/>
            <person name="Matsuura K."/>
            <person name="Barry K."/>
            <person name="Labutti K."/>
            <person name="Kuo R."/>
            <person name="Ohm R.A."/>
            <person name="Bhattacharya S.S."/>
            <person name="Shirouzu T."/>
            <person name="Yoshinaga Y."/>
            <person name="Martin F.M."/>
            <person name="Grigoriev I.V."/>
            <person name="Hibbett D.S."/>
        </authorList>
    </citation>
    <scope>NUCLEOTIDE SEQUENCE [LARGE SCALE GENOMIC DNA]</scope>
    <source>
        <strain evidence="2 3">TUFC12733</strain>
    </source>
</reference>
<dbReference type="PANTHER" id="PTHR24348:SF68">
    <property type="entry name" value="SERINE_THREONINE-PROTEIN KINASE ATG1C"/>
    <property type="match status" value="1"/>
</dbReference>
<keyword evidence="2" id="KW-0418">Kinase</keyword>
<dbReference type="InterPro" id="IPR011009">
    <property type="entry name" value="Kinase-like_dom_sf"/>
</dbReference>
<dbReference type="Proteomes" id="UP000076738">
    <property type="component" value="Unassembled WGS sequence"/>
</dbReference>
<keyword evidence="3" id="KW-1185">Reference proteome</keyword>